<gene>
    <name evidence="1" type="ORF">SD37_07020</name>
</gene>
<protein>
    <submittedName>
        <fullName evidence="1">Uncharacterized protein</fullName>
    </submittedName>
</protein>
<evidence type="ECO:0000313" key="2">
    <source>
        <dbReference type="Proteomes" id="UP000093695"/>
    </source>
</evidence>
<organism evidence="1 2">
    <name type="scientific">Amycolatopsis orientalis</name>
    <name type="common">Nocardia orientalis</name>
    <dbReference type="NCBI Taxonomy" id="31958"/>
    <lineage>
        <taxon>Bacteria</taxon>
        <taxon>Bacillati</taxon>
        <taxon>Actinomycetota</taxon>
        <taxon>Actinomycetes</taxon>
        <taxon>Pseudonocardiales</taxon>
        <taxon>Pseudonocardiaceae</taxon>
        <taxon>Amycolatopsis</taxon>
    </lineage>
</organism>
<accession>A0A193BT93</accession>
<dbReference type="KEGG" id="aori:SD37_07020"/>
<evidence type="ECO:0000313" key="1">
    <source>
        <dbReference type="EMBL" id="ANN15432.1"/>
    </source>
</evidence>
<proteinExistence type="predicted"/>
<dbReference type="Proteomes" id="UP000093695">
    <property type="component" value="Chromosome"/>
</dbReference>
<sequence>MGVVFGRVFDGGGWTGVGTSTEVGVDWASGSGVGADVGGAQLLVGDGDVRTVLLGEPTFPVGAVSTPQPPATRMPIAKAMPSFIVLFGKTTSPALGSAA</sequence>
<keyword evidence="2" id="KW-1185">Reference proteome</keyword>
<dbReference type="AlphaFoldDB" id="A0A193BT93"/>
<reference evidence="1 2" key="1">
    <citation type="journal article" date="2015" name="Genome Announc.">
        <title>Draft Genome Sequence of Norvancomycin-Producing Strain Amycolatopsis orientalis CPCC200066.</title>
        <authorList>
            <person name="Lei X."/>
            <person name="Yuan F."/>
            <person name="Shi Y."/>
            <person name="Li X."/>
            <person name="Wang L."/>
            <person name="Hong B."/>
        </authorList>
    </citation>
    <scope>NUCLEOTIDE SEQUENCE [LARGE SCALE GENOMIC DNA]</scope>
    <source>
        <strain evidence="1 2">B-37</strain>
    </source>
</reference>
<dbReference type="EMBL" id="CP016174">
    <property type="protein sequence ID" value="ANN15432.1"/>
    <property type="molecule type" value="Genomic_DNA"/>
</dbReference>
<name>A0A193BT93_AMYOR</name>